<evidence type="ECO:0000313" key="3">
    <source>
        <dbReference type="Proteomes" id="UP001497525"/>
    </source>
</evidence>
<feature type="chain" id="PRO_5043718866" evidence="1">
    <location>
        <begin position="31"/>
        <end position="127"/>
    </location>
</feature>
<gene>
    <name evidence="2" type="ORF">CDAUBV1_LOCUS6648</name>
</gene>
<keyword evidence="1" id="KW-0732">Signal</keyword>
<protein>
    <submittedName>
        <fullName evidence="2">Uncharacterized protein</fullName>
    </submittedName>
</protein>
<proteinExistence type="predicted"/>
<dbReference type="Proteomes" id="UP001497525">
    <property type="component" value="Unassembled WGS sequence"/>
</dbReference>
<comment type="caution">
    <text evidence="2">The sequence shown here is derived from an EMBL/GenBank/DDBJ whole genome shotgun (WGS) entry which is preliminary data.</text>
</comment>
<sequence length="127" mass="15327">MSWESRRIVWSMWFCLLVFVVLTLMSPGQSKALFEYDGPEYPENQAWQPNYEKQSKHDDGAYEDFFRQMNSRRGYSSTPYFAVQRRRFSRPQELYHNFLVQRITRAEANGDGIQETQRRRFSRPQGR</sequence>
<dbReference type="EMBL" id="CAXLJL010000156">
    <property type="protein sequence ID" value="CAL5133405.1"/>
    <property type="molecule type" value="Genomic_DNA"/>
</dbReference>
<name>A0AAV2T9F7_CALDB</name>
<organism evidence="2 3">
    <name type="scientific">Calicophoron daubneyi</name>
    <name type="common">Rumen fluke</name>
    <name type="synonym">Paramphistomum daubneyi</name>
    <dbReference type="NCBI Taxonomy" id="300641"/>
    <lineage>
        <taxon>Eukaryota</taxon>
        <taxon>Metazoa</taxon>
        <taxon>Spiralia</taxon>
        <taxon>Lophotrochozoa</taxon>
        <taxon>Platyhelminthes</taxon>
        <taxon>Trematoda</taxon>
        <taxon>Digenea</taxon>
        <taxon>Plagiorchiida</taxon>
        <taxon>Pronocephalata</taxon>
        <taxon>Paramphistomoidea</taxon>
        <taxon>Paramphistomidae</taxon>
        <taxon>Calicophoron</taxon>
    </lineage>
</organism>
<dbReference type="AlphaFoldDB" id="A0AAV2T9F7"/>
<evidence type="ECO:0000313" key="2">
    <source>
        <dbReference type="EMBL" id="CAL5133405.1"/>
    </source>
</evidence>
<reference evidence="2" key="1">
    <citation type="submission" date="2024-06" db="EMBL/GenBank/DDBJ databases">
        <authorList>
            <person name="Liu X."/>
            <person name="Lenzi L."/>
            <person name="Haldenby T S."/>
            <person name="Uol C."/>
        </authorList>
    </citation>
    <scope>NUCLEOTIDE SEQUENCE</scope>
</reference>
<evidence type="ECO:0000256" key="1">
    <source>
        <dbReference type="SAM" id="SignalP"/>
    </source>
</evidence>
<feature type="signal peptide" evidence="1">
    <location>
        <begin position="1"/>
        <end position="30"/>
    </location>
</feature>
<accession>A0AAV2T9F7</accession>